<sequence length="67" mass="7086">MAPPASSSARLGNVSLSRGSCPRRTDAPARVSPTPAEPPRPQLQDTARKSPKVFPKDIARGRPPPDS</sequence>
<evidence type="ECO:0000313" key="2">
    <source>
        <dbReference type="EMBL" id="EPQ17762.1"/>
    </source>
</evidence>
<proteinExistence type="predicted"/>
<protein>
    <submittedName>
        <fullName evidence="2">Uncharacterized protein</fullName>
    </submittedName>
</protein>
<feature type="compositionally biased region" description="Basic and acidic residues" evidence="1">
    <location>
        <begin position="54"/>
        <end position="67"/>
    </location>
</feature>
<name>S7Q9S2_MYOBR</name>
<reference evidence="2 3" key="1">
    <citation type="journal article" date="2013" name="Nat. Commun.">
        <title>Genome analysis reveals insights into physiology and longevity of the Brandt's bat Myotis brandtii.</title>
        <authorList>
            <person name="Seim I."/>
            <person name="Fang X."/>
            <person name="Xiong Z."/>
            <person name="Lobanov A.V."/>
            <person name="Huang Z."/>
            <person name="Ma S."/>
            <person name="Feng Y."/>
            <person name="Turanov A.A."/>
            <person name="Zhu Y."/>
            <person name="Lenz T.L."/>
            <person name="Gerashchenko M.V."/>
            <person name="Fan D."/>
            <person name="Hee Yim S."/>
            <person name="Yao X."/>
            <person name="Jordan D."/>
            <person name="Xiong Y."/>
            <person name="Ma Y."/>
            <person name="Lyapunov A.N."/>
            <person name="Chen G."/>
            <person name="Kulakova O.I."/>
            <person name="Sun Y."/>
            <person name="Lee S.G."/>
            <person name="Bronson R.T."/>
            <person name="Moskalev A.A."/>
            <person name="Sunyaev S.R."/>
            <person name="Zhang G."/>
            <person name="Krogh A."/>
            <person name="Wang J."/>
            <person name="Gladyshev V.N."/>
        </authorList>
    </citation>
    <scope>NUCLEOTIDE SEQUENCE [LARGE SCALE GENOMIC DNA]</scope>
</reference>
<evidence type="ECO:0000256" key="1">
    <source>
        <dbReference type="SAM" id="MobiDB-lite"/>
    </source>
</evidence>
<gene>
    <name evidence="2" type="ORF">D623_10011326</name>
</gene>
<feature type="region of interest" description="Disordered" evidence="1">
    <location>
        <begin position="1"/>
        <end position="67"/>
    </location>
</feature>
<feature type="compositionally biased region" description="Polar residues" evidence="1">
    <location>
        <begin position="1"/>
        <end position="18"/>
    </location>
</feature>
<dbReference type="Proteomes" id="UP000052978">
    <property type="component" value="Unassembled WGS sequence"/>
</dbReference>
<evidence type="ECO:0000313" key="3">
    <source>
        <dbReference type="Proteomes" id="UP000052978"/>
    </source>
</evidence>
<dbReference type="AlphaFoldDB" id="S7Q9S2"/>
<keyword evidence="3" id="KW-1185">Reference proteome</keyword>
<accession>S7Q9S2</accession>
<dbReference type="EMBL" id="KE164400">
    <property type="protein sequence ID" value="EPQ17762.1"/>
    <property type="molecule type" value="Genomic_DNA"/>
</dbReference>
<organism evidence="2 3">
    <name type="scientific">Myotis brandtii</name>
    <name type="common">Brandt's bat</name>
    <dbReference type="NCBI Taxonomy" id="109478"/>
    <lineage>
        <taxon>Eukaryota</taxon>
        <taxon>Metazoa</taxon>
        <taxon>Chordata</taxon>
        <taxon>Craniata</taxon>
        <taxon>Vertebrata</taxon>
        <taxon>Euteleostomi</taxon>
        <taxon>Mammalia</taxon>
        <taxon>Eutheria</taxon>
        <taxon>Laurasiatheria</taxon>
        <taxon>Chiroptera</taxon>
        <taxon>Yangochiroptera</taxon>
        <taxon>Vespertilionidae</taxon>
        <taxon>Myotis</taxon>
    </lineage>
</organism>